<name>A0A8F2D9D0_9CAUD</name>
<gene>
    <name evidence="1" type="primary">38</name>
    <name evidence="1" type="ORF">SEA_VANLEE_38</name>
</gene>
<dbReference type="EMBL" id="MZ028627">
    <property type="protein sequence ID" value="QWS68155.1"/>
    <property type="molecule type" value="Genomic_DNA"/>
</dbReference>
<protein>
    <submittedName>
        <fullName evidence="1">Uncharacterized protein</fullName>
    </submittedName>
</protein>
<accession>A0A8F2D9D0</accession>
<evidence type="ECO:0000313" key="1">
    <source>
        <dbReference type="EMBL" id="QWS68155.1"/>
    </source>
</evidence>
<keyword evidence="2" id="KW-1185">Reference proteome</keyword>
<sequence>MAELHLSEDDLTRLAMSLAPLLIPSMRAYLAETAARLVERFGVGPLLDGEIETDVLLGAVHELFTAAEERRFSSIQPVAIGTVKGTS</sequence>
<dbReference type="GeneID" id="80020450"/>
<proteinExistence type="predicted"/>
<dbReference type="RefSeq" id="YP_010755779.1">
    <property type="nucleotide sequence ID" value="NC_073474.1"/>
</dbReference>
<dbReference type="Proteomes" id="UP000683422">
    <property type="component" value="Segment"/>
</dbReference>
<organism evidence="1 2">
    <name type="scientific">Gordonia phage VanLee</name>
    <dbReference type="NCBI Taxonomy" id="2845816"/>
    <lineage>
        <taxon>Viruses</taxon>
        <taxon>Duplodnaviria</taxon>
        <taxon>Heunggongvirae</taxon>
        <taxon>Uroviricota</taxon>
        <taxon>Caudoviricetes</taxon>
        <taxon>Kruegerviridae</taxon>
        <taxon>Vanleevirus</taxon>
        <taxon>Vanleevirus vanlee</taxon>
    </lineage>
</organism>
<reference evidence="1" key="1">
    <citation type="submission" date="2021-04" db="EMBL/GenBank/DDBJ databases">
        <authorList>
            <person name="Barnhill K.B."/>
            <person name="Biggs A.M."/>
            <person name="Bland J."/>
            <person name="Choudhary H.M."/>
            <person name="Crogan R.E."/>
            <person name="Finocchiaro A.B."/>
            <person name="Franco V."/>
            <person name="Fuller T.A."/>
            <person name="Hanwacker C.G."/>
            <person name="Howard Z.E."/>
            <person name="Iqbal M."/>
            <person name="Mathew A.M."/>
            <person name="Miller S."/>
            <person name="Padhye S."/>
            <person name="Rainey E."/>
            <person name="Rodriguez A."/>
            <person name="Stewart E."/>
            <person name="Otero L.A."/>
            <person name="Chase M.A."/>
            <person name="Pollenz R.S."/>
            <person name="Garlena R.A."/>
            <person name="Russell D.A."/>
            <person name="Jacobs-Sera D."/>
            <person name="Hatfull G.F."/>
        </authorList>
    </citation>
    <scope>NUCLEOTIDE SEQUENCE</scope>
</reference>
<evidence type="ECO:0000313" key="2">
    <source>
        <dbReference type="Proteomes" id="UP000683422"/>
    </source>
</evidence>
<dbReference type="KEGG" id="vg:80020450"/>